<name>A0A8S1XYJ7_9CILI</name>
<comment type="caution">
    <text evidence="2">The sequence shown here is derived from an EMBL/GenBank/DDBJ whole genome shotgun (WGS) entry which is preliminary data.</text>
</comment>
<evidence type="ECO:0000313" key="2">
    <source>
        <dbReference type="EMBL" id="CAD8205498.1"/>
    </source>
</evidence>
<evidence type="ECO:0000313" key="3">
    <source>
        <dbReference type="Proteomes" id="UP000689195"/>
    </source>
</evidence>
<sequence>MINVQFAQKVGFQMNFQKIVIQFVVMESLEVKNNVRILKQFPIILVINAKIHVQNFVKFVNLEFVYNVQMDLHCLQIENIACLYVMMVSFNNLKLVMIIITFHLMDVTNVNQIVIQGVNFALIRNVSFVKLDWNLLIINVIPIVEMDQLLSIQLNNVMMQIQLKMMDVLIANLNVFLIVFHVQIMIFVYQYVVMVLLSMDLRIVMMEIIHHMTDAINVNLNVHKDVLIVKMDKVVKCAIINIFQIMKMAQYYEIIPLDDQNKENKYNRVCSQNFILIDYQCINQCGNGILNLQYEECDD</sequence>
<dbReference type="Proteomes" id="UP000689195">
    <property type="component" value="Unassembled WGS sequence"/>
</dbReference>
<organism evidence="2 3">
    <name type="scientific">Paramecium pentaurelia</name>
    <dbReference type="NCBI Taxonomy" id="43138"/>
    <lineage>
        <taxon>Eukaryota</taxon>
        <taxon>Sar</taxon>
        <taxon>Alveolata</taxon>
        <taxon>Ciliophora</taxon>
        <taxon>Intramacronucleata</taxon>
        <taxon>Oligohymenophorea</taxon>
        <taxon>Peniculida</taxon>
        <taxon>Parameciidae</taxon>
        <taxon>Paramecium</taxon>
    </lineage>
</organism>
<keyword evidence="3" id="KW-1185">Reference proteome</keyword>
<evidence type="ECO:0008006" key="4">
    <source>
        <dbReference type="Google" id="ProtNLM"/>
    </source>
</evidence>
<protein>
    <recommendedName>
        <fullName evidence="4">Transmembrane protein</fullName>
    </recommendedName>
</protein>
<feature type="transmembrane region" description="Helical" evidence="1">
    <location>
        <begin position="80"/>
        <end position="102"/>
    </location>
</feature>
<keyword evidence="1" id="KW-0472">Membrane</keyword>
<dbReference type="EMBL" id="CAJJDO010000140">
    <property type="protein sequence ID" value="CAD8205498.1"/>
    <property type="molecule type" value="Genomic_DNA"/>
</dbReference>
<proteinExistence type="predicted"/>
<gene>
    <name evidence="2" type="ORF">PPENT_87.1.T1400182</name>
</gene>
<reference evidence="2" key="1">
    <citation type="submission" date="2021-01" db="EMBL/GenBank/DDBJ databases">
        <authorList>
            <consortium name="Genoscope - CEA"/>
            <person name="William W."/>
        </authorList>
    </citation>
    <scope>NUCLEOTIDE SEQUENCE</scope>
</reference>
<keyword evidence="1" id="KW-0812">Transmembrane</keyword>
<accession>A0A8S1XYJ7</accession>
<feature type="transmembrane region" description="Helical" evidence="1">
    <location>
        <begin position="175"/>
        <end position="197"/>
    </location>
</feature>
<evidence type="ECO:0000256" key="1">
    <source>
        <dbReference type="SAM" id="Phobius"/>
    </source>
</evidence>
<dbReference type="AlphaFoldDB" id="A0A8S1XYJ7"/>
<keyword evidence="1" id="KW-1133">Transmembrane helix</keyword>